<dbReference type="InterPro" id="IPR051783">
    <property type="entry name" value="NAD(P)-dependent_oxidoreduct"/>
</dbReference>
<dbReference type="PANTHER" id="PTHR48079:SF6">
    <property type="entry name" value="NAD(P)-BINDING DOMAIN-CONTAINING PROTEIN-RELATED"/>
    <property type="match status" value="1"/>
</dbReference>
<dbReference type="SUPFAM" id="SSF51735">
    <property type="entry name" value="NAD(P)-binding Rossmann-fold domains"/>
    <property type="match status" value="1"/>
</dbReference>
<accession>A0A387BSX5</accession>
<feature type="domain" description="NAD-dependent epimerase/dehydratase" evidence="1">
    <location>
        <begin position="3"/>
        <end position="220"/>
    </location>
</feature>
<dbReference type="InterPro" id="IPR001509">
    <property type="entry name" value="Epimerase_deHydtase"/>
</dbReference>
<dbReference type="Proteomes" id="UP000275069">
    <property type="component" value="Chromosome"/>
</dbReference>
<evidence type="ECO:0000313" key="2">
    <source>
        <dbReference type="EMBL" id="AYG04136.1"/>
    </source>
</evidence>
<evidence type="ECO:0000313" key="3">
    <source>
        <dbReference type="Proteomes" id="UP000275069"/>
    </source>
</evidence>
<dbReference type="GO" id="GO:0004029">
    <property type="term" value="F:aldehyde dehydrogenase (NAD+) activity"/>
    <property type="evidence" value="ECO:0007669"/>
    <property type="project" value="TreeGrafter"/>
</dbReference>
<organism evidence="2 3">
    <name type="scientific">Gryllotalpicola protaetiae</name>
    <dbReference type="NCBI Taxonomy" id="2419771"/>
    <lineage>
        <taxon>Bacteria</taxon>
        <taxon>Bacillati</taxon>
        <taxon>Actinomycetota</taxon>
        <taxon>Actinomycetes</taxon>
        <taxon>Micrococcales</taxon>
        <taxon>Microbacteriaceae</taxon>
        <taxon>Gryllotalpicola</taxon>
    </lineage>
</organism>
<dbReference type="CDD" id="cd08946">
    <property type="entry name" value="SDR_e"/>
    <property type="match status" value="1"/>
</dbReference>
<protein>
    <submittedName>
        <fullName evidence="2">NAD(P)-dependent oxidoreductase</fullName>
    </submittedName>
</protein>
<dbReference type="PANTHER" id="PTHR48079">
    <property type="entry name" value="PROTEIN YEEZ"/>
    <property type="match status" value="1"/>
</dbReference>
<gene>
    <name evidence="2" type="ORF">D7I44_11740</name>
</gene>
<evidence type="ECO:0000259" key="1">
    <source>
        <dbReference type="Pfam" id="PF01370"/>
    </source>
</evidence>
<dbReference type="Gene3D" id="3.40.50.720">
    <property type="entry name" value="NAD(P)-binding Rossmann-like Domain"/>
    <property type="match status" value="1"/>
</dbReference>
<dbReference type="Pfam" id="PF01370">
    <property type="entry name" value="Epimerase"/>
    <property type="match status" value="1"/>
</dbReference>
<dbReference type="InterPro" id="IPR036291">
    <property type="entry name" value="NAD(P)-bd_dom_sf"/>
</dbReference>
<proteinExistence type="predicted"/>
<dbReference type="OrthoDB" id="9801785at2"/>
<keyword evidence="3" id="KW-1185">Reference proteome</keyword>
<sequence>MRVFVTGGTSFIGGHVVPKLVADGHQVTILARDPGKIPGYAGLAGVSIVAGSLADDDVIFEALAGHDALVHLALGHGGTARERVVSDTVTTVNLFQSAAEQGLRHIVHTSTVGVYEHRPGRYGDSDPARPTHVYGATKAAGESYAFAIADSYGIRANVIRPGYTFGAPETDGAPIQSMPELPEIVRAVAAGTPVELVRNAGLQFIWAGDLARVYAAVLSSSEPNRRTFTALSPAFITWETVARWAIDELGSPSELSVADEGIREAALTFDVSEIEREFGFAFDAEPKLREHLRYLATAL</sequence>
<reference evidence="2 3" key="1">
    <citation type="submission" date="2018-09" db="EMBL/GenBank/DDBJ databases">
        <title>Genome sequencing of strain 2DFW10M-5.</title>
        <authorList>
            <person name="Heo J."/>
            <person name="Kim S.-J."/>
            <person name="Kwon S.-W."/>
        </authorList>
    </citation>
    <scope>NUCLEOTIDE SEQUENCE [LARGE SCALE GENOMIC DNA]</scope>
    <source>
        <strain evidence="2 3">2DFW10M-5</strain>
    </source>
</reference>
<dbReference type="GO" id="GO:0005737">
    <property type="term" value="C:cytoplasm"/>
    <property type="evidence" value="ECO:0007669"/>
    <property type="project" value="TreeGrafter"/>
</dbReference>
<name>A0A387BSX5_9MICO</name>
<dbReference type="AlphaFoldDB" id="A0A387BSX5"/>
<dbReference type="EMBL" id="CP032624">
    <property type="protein sequence ID" value="AYG04136.1"/>
    <property type="molecule type" value="Genomic_DNA"/>
</dbReference>
<dbReference type="KEGG" id="gry:D7I44_11740"/>